<name>A0A8H5ZA01_COCSA</name>
<reference evidence="1" key="1">
    <citation type="submission" date="2019-11" db="EMBL/GenBank/DDBJ databases">
        <title>Bipolaris sorokiniana Genome sequencing.</title>
        <authorList>
            <person name="Wang H."/>
        </authorList>
    </citation>
    <scope>NUCLEOTIDE SEQUENCE</scope>
</reference>
<dbReference type="AlphaFoldDB" id="A0A8H5ZA01"/>
<accession>A0A8H5ZA01</accession>
<dbReference type="EMBL" id="WNKQ01000016">
    <property type="protein sequence ID" value="KAF5846356.1"/>
    <property type="molecule type" value="Genomic_DNA"/>
</dbReference>
<evidence type="ECO:0000313" key="2">
    <source>
        <dbReference type="Proteomes" id="UP000624244"/>
    </source>
</evidence>
<protein>
    <submittedName>
        <fullName evidence="1">Uncharacterized protein</fullName>
    </submittedName>
</protein>
<evidence type="ECO:0000313" key="1">
    <source>
        <dbReference type="EMBL" id="KAF5846356.1"/>
    </source>
</evidence>
<gene>
    <name evidence="1" type="ORF">GGP41_003750</name>
</gene>
<sequence>MLAITDHAANASPSQKPRLSVIQNFNWKNISRDDSSGKCWIQSVRRPACGPDDIGGEDASRGCRVLMSILGLVPYLLGKKRQAVATLHSLQQPPPRACATPSDSSYTRHPAAFLSVTTPARLLAPFVLPSSDNECNLLQSNYSNSNNHLL</sequence>
<dbReference type="Proteomes" id="UP000624244">
    <property type="component" value="Unassembled WGS sequence"/>
</dbReference>
<comment type="caution">
    <text evidence="1">The sequence shown here is derived from an EMBL/GenBank/DDBJ whole genome shotgun (WGS) entry which is preliminary data.</text>
</comment>
<organism evidence="1 2">
    <name type="scientific">Cochliobolus sativus</name>
    <name type="common">Common root rot and spot blotch fungus</name>
    <name type="synonym">Bipolaris sorokiniana</name>
    <dbReference type="NCBI Taxonomy" id="45130"/>
    <lineage>
        <taxon>Eukaryota</taxon>
        <taxon>Fungi</taxon>
        <taxon>Dikarya</taxon>
        <taxon>Ascomycota</taxon>
        <taxon>Pezizomycotina</taxon>
        <taxon>Dothideomycetes</taxon>
        <taxon>Pleosporomycetidae</taxon>
        <taxon>Pleosporales</taxon>
        <taxon>Pleosporineae</taxon>
        <taxon>Pleosporaceae</taxon>
        <taxon>Bipolaris</taxon>
    </lineage>
</organism>
<proteinExistence type="predicted"/>